<dbReference type="GO" id="GO:0006272">
    <property type="term" value="P:leading strand elongation"/>
    <property type="evidence" value="ECO:0007669"/>
    <property type="project" value="TreeGrafter"/>
</dbReference>
<dbReference type="InterPro" id="IPR022649">
    <property type="entry name" value="Pr_cel_nuc_antig_C"/>
</dbReference>
<dbReference type="PANTHER" id="PTHR11352:SF0">
    <property type="entry name" value="PROLIFERATING CELL NUCLEAR ANTIGEN"/>
    <property type="match status" value="1"/>
</dbReference>
<evidence type="ECO:0000256" key="1">
    <source>
        <dbReference type="ARBA" id="ARBA00010462"/>
    </source>
</evidence>
<evidence type="ECO:0000256" key="2">
    <source>
        <dbReference type="ARBA" id="ARBA00022705"/>
    </source>
</evidence>
<evidence type="ECO:0000256" key="4">
    <source>
        <dbReference type="HAMAP-Rule" id="MF_00317"/>
    </source>
</evidence>
<proteinExistence type="inferred from homology"/>
<sequence length="271" mass="28873">MTQDTATRPATNHVEAPADAAFTAIASAPILETILDDVAVLVDECVLRVDTDGVSVDAMDPATVAMVSLSVDAEAFEAYDAPDEVLRLGIDIERLGDVVGMADADQAVRLAVDLERRTLHVRVGELAYTLALIDPDAVRSPPDRVDLADQFEATVGLPGREFSRAVAAADMVSDHLEAGVSESEERFYVRADGDADTVAVDVPAEDCTAFDSGPARSLFSLQYLSAVERAVPADDPVRLRLGEEAPVEVEFDVADGDGSVRYVVSPRLTRS</sequence>
<feature type="domain" description="Proliferating cell nuclear antigen PCNA C-terminal" evidence="8">
    <location>
        <begin position="150"/>
        <end position="263"/>
    </location>
</feature>
<dbReference type="CDD" id="cd00577">
    <property type="entry name" value="PCNA"/>
    <property type="match status" value="1"/>
</dbReference>
<dbReference type="Pfam" id="PF02747">
    <property type="entry name" value="PCNA_C"/>
    <property type="match status" value="1"/>
</dbReference>
<comment type="similarity">
    <text evidence="1 4 5">Belongs to the PCNA family.</text>
</comment>
<evidence type="ECO:0000259" key="7">
    <source>
        <dbReference type="Pfam" id="PF00705"/>
    </source>
</evidence>
<dbReference type="AlphaFoldDB" id="A0A6B0SFL6"/>
<evidence type="ECO:0000256" key="6">
    <source>
        <dbReference type="RuleBase" id="RU003673"/>
    </source>
</evidence>
<evidence type="ECO:0000313" key="10">
    <source>
        <dbReference type="Proteomes" id="UP000471521"/>
    </source>
</evidence>
<dbReference type="RefSeq" id="WP_159526071.1">
    <property type="nucleotide sequence ID" value="NZ_WUUU01000047.1"/>
</dbReference>
<evidence type="ECO:0000259" key="8">
    <source>
        <dbReference type="Pfam" id="PF02747"/>
    </source>
</evidence>
<name>A0A6B0SFL6_9EURY</name>
<accession>A0A6B0SFL6</accession>
<dbReference type="NCBIfam" id="NF002222">
    <property type="entry name" value="PRK01115.1-5"/>
    <property type="match status" value="1"/>
</dbReference>
<reference evidence="9 10" key="1">
    <citation type="submission" date="2019-12" db="EMBL/GenBank/DDBJ databases">
        <title>Isolation and characterization of three novel carbon monoxide-oxidizing members of Halobacteria from salione crusts and soils.</title>
        <authorList>
            <person name="Myers M.R."/>
            <person name="King G.M."/>
        </authorList>
    </citation>
    <scope>NUCLEOTIDE SEQUENCE [LARGE SCALE GENOMIC DNA]</scope>
    <source>
        <strain evidence="9 10">PCN9</strain>
    </source>
</reference>
<dbReference type="InterPro" id="IPR046938">
    <property type="entry name" value="DNA_clamp_sf"/>
</dbReference>
<keyword evidence="2 4" id="KW-0235">DNA replication</keyword>
<dbReference type="InterPro" id="IPR000730">
    <property type="entry name" value="Pr_cel_nuc_antig"/>
</dbReference>
<gene>
    <name evidence="4" type="primary">pcn</name>
    <name evidence="9" type="ORF">GRX66_07865</name>
</gene>
<dbReference type="OrthoDB" id="14749at2157"/>
<evidence type="ECO:0000256" key="3">
    <source>
        <dbReference type="ARBA" id="ARBA00023125"/>
    </source>
</evidence>
<dbReference type="Pfam" id="PF00705">
    <property type="entry name" value="PCNA_N"/>
    <property type="match status" value="1"/>
</dbReference>
<dbReference type="PRINTS" id="PR00339">
    <property type="entry name" value="PCNACYCLIN"/>
</dbReference>
<keyword evidence="10" id="KW-1185">Reference proteome</keyword>
<dbReference type="Proteomes" id="UP000471521">
    <property type="component" value="Unassembled WGS sequence"/>
</dbReference>
<dbReference type="InterPro" id="IPR022648">
    <property type="entry name" value="Pr_cel_nuc_antig_N"/>
</dbReference>
<dbReference type="GO" id="GO:0003677">
    <property type="term" value="F:DNA binding"/>
    <property type="evidence" value="ECO:0007669"/>
    <property type="project" value="UniProtKB-UniRule"/>
</dbReference>
<dbReference type="EMBL" id="WUUU01000047">
    <property type="protein sequence ID" value="MXR20525.1"/>
    <property type="molecule type" value="Genomic_DNA"/>
</dbReference>
<organism evidence="9 10">
    <name type="scientific">Halobacterium bonnevillei</name>
    <dbReference type="NCBI Taxonomy" id="2692200"/>
    <lineage>
        <taxon>Archaea</taxon>
        <taxon>Methanobacteriati</taxon>
        <taxon>Methanobacteriota</taxon>
        <taxon>Stenosarchaea group</taxon>
        <taxon>Halobacteria</taxon>
        <taxon>Halobacteriales</taxon>
        <taxon>Halobacteriaceae</taxon>
        <taxon>Halobacterium</taxon>
    </lineage>
</organism>
<dbReference type="GO" id="GO:0030337">
    <property type="term" value="F:DNA polymerase processivity factor activity"/>
    <property type="evidence" value="ECO:0007669"/>
    <property type="project" value="UniProtKB-UniRule"/>
</dbReference>
<feature type="domain" description="Proliferating cell nuclear antigen PCNA N-terminal" evidence="7">
    <location>
        <begin position="26"/>
        <end position="118"/>
    </location>
</feature>
<comment type="function">
    <text evidence="6">Sliding clamp subunit. Responsible for tethering the catalytic subunit of DNA polymerase to DNA during high-speed replication.</text>
</comment>
<comment type="function">
    <text evidence="4">Sliding clamp subunit that acts as a moving platform for DNA processing. Responsible for tethering the catalytic subunit of DNA polymerase and other proteins to DNA during high-speed replication.</text>
</comment>
<dbReference type="Gene3D" id="3.70.10.10">
    <property type="match status" value="1"/>
</dbReference>
<comment type="subunit">
    <text evidence="4">Homotrimer. The subunits circularize to form a toroid; DNA passes through its center. Replication factor C (RFC) is required to load the toroid on the DNA.</text>
</comment>
<evidence type="ECO:0000256" key="5">
    <source>
        <dbReference type="RuleBase" id="RU003671"/>
    </source>
</evidence>
<comment type="caution">
    <text evidence="9">The sequence shown here is derived from an EMBL/GenBank/DDBJ whole genome shotgun (WGS) entry which is preliminary data.</text>
</comment>
<evidence type="ECO:0000313" key="9">
    <source>
        <dbReference type="EMBL" id="MXR20525.1"/>
    </source>
</evidence>
<keyword evidence="3 4" id="KW-0238">DNA-binding</keyword>
<protein>
    <recommendedName>
        <fullName evidence="4">DNA polymerase sliding clamp</fullName>
    </recommendedName>
    <alternativeName>
        <fullName evidence="4">Proliferating cell nuclear antigen homolog</fullName>
        <shortName evidence="4">PCNA</shortName>
    </alternativeName>
</protein>
<dbReference type="HAMAP" id="MF_00317">
    <property type="entry name" value="DNApol_clamp_arch"/>
    <property type="match status" value="1"/>
</dbReference>
<dbReference type="PANTHER" id="PTHR11352">
    <property type="entry name" value="PROLIFERATING CELL NUCLEAR ANTIGEN"/>
    <property type="match status" value="1"/>
</dbReference>
<dbReference type="SUPFAM" id="SSF55979">
    <property type="entry name" value="DNA clamp"/>
    <property type="match status" value="1"/>
</dbReference>
<dbReference type="GO" id="GO:0006275">
    <property type="term" value="P:regulation of DNA replication"/>
    <property type="evidence" value="ECO:0007669"/>
    <property type="project" value="UniProtKB-UniRule"/>
</dbReference>